<evidence type="ECO:0000256" key="7">
    <source>
        <dbReference type="SAM" id="SignalP"/>
    </source>
</evidence>
<dbReference type="Gene3D" id="1.20.1250.20">
    <property type="entry name" value="MFS general substrate transporter like domains"/>
    <property type="match status" value="1"/>
</dbReference>
<evidence type="ECO:0000256" key="2">
    <source>
        <dbReference type="ARBA" id="ARBA00010992"/>
    </source>
</evidence>
<dbReference type="GO" id="GO:0005351">
    <property type="term" value="F:carbohydrate:proton symporter activity"/>
    <property type="evidence" value="ECO:0007669"/>
    <property type="project" value="TreeGrafter"/>
</dbReference>
<protein>
    <recommendedName>
        <fullName evidence="8">Major facilitator superfamily (MFS) profile domain-containing protein</fullName>
    </recommendedName>
</protein>
<dbReference type="GO" id="GO:0016020">
    <property type="term" value="C:membrane"/>
    <property type="evidence" value="ECO:0007669"/>
    <property type="project" value="UniProtKB-SubCell"/>
</dbReference>
<evidence type="ECO:0000313" key="9">
    <source>
        <dbReference type="EMBL" id="KAK7751258.1"/>
    </source>
</evidence>
<gene>
    <name evidence="9" type="ORF">SLS62_006803</name>
</gene>
<dbReference type="Pfam" id="PF00083">
    <property type="entry name" value="Sugar_tr"/>
    <property type="match status" value="1"/>
</dbReference>
<dbReference type="InterPro" id="IPR005828">
    <property type="entry name" value="MFS_sugar_transport-like"/>
</dbReference>
<comment type="caution">
    <text evidence="9">The sequence shown here is derived from an EMBL/GenBank/DDBJ whole genome shotgun (WGS) entry which is preliminary data.</text>
</comment>
<name>A0AAN9UP81_9PEZI</name>
<organism evidence="9 10">
    <name type="scientific">Diatrype stigma</name>
    <dbReference type="NCBI Taxonomy" id="117547"/>
    <lineage>
        <taxon>Eukaryota</taxon>
        <taxon>Fungi</taxon>
        <taxon>Dikarya</taxon>
        <taxon>Ascomycota</taxon>
        <taxon>Pezizomycotina</taxon>
        <taxon>Sordariomycetes</taxon>
        <taxon>Xylariomycetidae</taxon>
        <taxon>Xylariales</taxon>
        <taxon>Diatrypaceae</taxon>
        <taxon>Diatrype</taxon>
    </lineage>
</organism>
<reference evidence="9 10" key="1">
    <citation type="submission" date="2024-02" db="EMBL/GenBank/DDBJ databases">
        <title>De novo assembly and annotation of 12 fungi associated with fruit tree decline syndrome in Ontario, Canada.</title>
        <authorList>
            <person name="Sulman M."/>
            <person name="Ellouze W."/>
            <person name="Ilyukhin E."/>
        </authorList>
    </citation>
    <scope>NUCLEOTIDE SEQUENCE [LARGE SCALE GENOMIC DNA]</scope>
    <source>
        <strain evidence="9 10">M11/M66-122</strain>
    </source>
</reference>
<dbReference type="AlphaFoldDB" id="A0AAN9UP81"/>
<keyword evidence="7" id="KW-0732">Signal</keyword>
<comment type="similarity">
    <text evidence="2">Belongs to the major facilitator superfamily. Sugar transporter (TC 2.A.1.1) family.</text>
</comment>
<evidence type="ECO:0000313" key="10">
    <source>
        <dbReference type="Proteomes" id="UP001320420"/>
    </source>
</evidence>
<evidence type="ECO:0000256" key="5">
    <source>
        <dbReference type="ARBA" id="ARBA00023136"/>
    </source>
</evidence>
<keyword evidence="3 6" id="KW-0812">Transmembrane</keyword>
<dbReference type="Proteomes" id="UP001320420">
    <property type="component" value="Unassembled WGS sequence"/>
</dbReference>
<dbReference type="EMBL" id="JAKJXP020000052">
    <property type="protein sequence ID" value="KAK7751258.1"/>
    <property type="molecule type" value="Genomic_DNA"/>
</dbReference>
<dbReference type="PANTHER" id="PTHR48022:SF26">
    <property type="entry name" value="MAJOR FACILITATOR SUPERFAMILY (MFS) PROFILE DOMAIN-CONTAINING PROTEIN-RELATED"/>
    <property type="match status" value="1"/>
</dbReference>
<dbReference type="InterPro" id="IPR050360">
    <property type="entry name" value="MFS_Sugar_Transporters"/>
</dbReference>
<evidence type="ECO:0000256" key="6">
    <source>
        <dbReference type="SAM" id="Phobius"/>
    </source>
</evidence>
<evidence type="ECO:0000256" key="3">
    <source>
        <dbReference type="ARBA" id="ARBA00022692"/>
    </source>
</evidence>
<dbReference type="PANTHER" id="PTHR48022">
    <property type="entry name" value="PLASTIDIC GLUCOSE TRANSPORTER 4"/>
    <property type="match status" value="1"/>
</dbReference>
<keyword evidence="5 6" id="KW-0472">Membrane</keyword>
<feature type="chain" id="PRO_5043025971" description="Major facilitator superfamily (MFS) profile domain-containing protein" evidence="7">
    <location>
        <begin position="24"/>
        <end position="90"/>
    </location>
</feature>
<proteinExistence type="inferred from homology"/>
<comment type="subcellular location">
    <subcellularLocation>
        <location evidence="1">Membrane</location>
        <topology evidence="1">Multi-pass membrane protein</topology>
    </subcellularLocation>
</comment>
<dbReference type="InterPro" id="IPR020846">
    <property type="entry name" value="MFS_dom"/>
</dbReference>
<accession>A0AAN9UP81</accession>
<dbReference type="PROSITE" id="PS50850">
    <property type="entry name" value="MFS"/>
    <property type="match status" value="1"/>
</dbReference>
<keyword evidence="10" id="KW-1185">Reference proteome</keyword>
<sequence length="90" mass="9740">MGRERYFGMRGGWLTFWVTVAAASDMALYDQGVFGGVIVTPQFLDLMGITGEASLQSTVTAIYDIGCFFGALATIWIGEKFGRKNTIGTS</sequence>
<dbReference type="SUPFAM" id="SSF103473">
    <property type="entry name" value="MFS general substrate transporter"/>
    <property type="match status" value="1"/>
</dbReference>
<keyword evidence="4 6" id="KW-1133">Transmembrane helix</keyword>
<feature type="transmembrane region" description="Helical" evidence="6">
    <location>
        <begin position="59"/>
        <end position="78"/>
    </location>
</feature>
<evidence type="ECO:0000259" key="8">
    <source>
        <dbReference type="PROSITE" id="PS50850"/>
    </source>
</evidence>
<feature type="domain" description="Major facilitator superfamily (MFS) profile" evidence="8">
    <location>
        <begin position="16"/>
        <end position="90"/>
    </location>
</feature>
<evidence type="ECO:0000256" key="4">
    <source>
        <dbReference type="ARBA" id="ARBA00022989"/>
    </source>
</evidence>
<evidence type="ECO:0000256" key="1">
    <source>
        <dbReference type="ARBA" id="ARBA00004141"/>
    </source>
</evidence>
<dbReference type="InterPro" id="IPR036259">
    <property type="entry name" value="MFS_trans_sf"/>
</dbReference>
<feature type="signal peptide" evidence="7">
    <location>
        <begin position="1"/>
        <end position="23"/>
    </location>
</feature>